<dbReference type="AlphaFoldDB" id="A0A0P9MN14"/>
<accession>A0A0P9MN14</accession>
<evidence type="ECO:0000313" key="1">
    <source>
        <dbReference type="EMBL" id="KPW90008.1"/>
    </source>
</evidence>
<reference evidence="1 2" key="1">
    <citation type="submission" date="2015-09" db="EMBL/GenBank/DDBJ databases">
        <title>Genome announcement of multiple Pseudomonas syringae strains.</title>
        <authorList>
            <person name="Thakur S."/>
            <person name="Wang P.W."/>
            <person name="Gong Y."/>
            <person name="Weir B.S."/>
            <person name="Guttman D.S."/>
        </authorList>
    </citation>
    <scope>NUCLEOTIDE SEQUENCE [LARGE SCALE GENOMIC DNA]</scope>
    <source>
        <strain evidence="1 2">ICMP9419</strain>
    </source>
</reference>
<name>A0A0P9MN14_PSESX</name>
<dbReference type="Proteomes" id="UP000050381">
    <property type="component" value="Unassembled WGS sequence"/>
</dbReference>
<sequence length="30" mass="3343">MEADLDIETNTYFVGADLSAKALFQTLHLD</sequence>
<organism evidence="1 2">
    <name type="scientific">Pseudomonas syringae pv. castaneae</name>
    <dbReference type="NCBI Taxonomy" id="264450"/>
    <lineage>
        <taxon>Bacteria</taxon>
        <taxon>Pseudomonadati</taxon>
        <taxon>Pseudomonadota</taxon>
        <taxon>Gammaproteobacteria</taxon>
        <taxon>Pseudomonadales</taxon>
        <taxon>Pseudomonadaceae</taxon>
        <taxon>Pseudomonas</taxon>
        <taxon>Pseudomonas syringae</taxon>
    </lineage>
</organism>
<protein>
    <submittedName>
        <fullName evidence="1">Uncharacterized protein</fullName>
    </submittedName>
</protein>
<evidence type="ECO:0000313" key="2">
    <source>
        <dbReference type="Proteomes" id="UP000050381"/>
    </source>
</evidence>
<proteinExistence type="predicted"/>
<dbReference type="EMBL" id="LJQD01000524">
    <property type="protein sequence ID" value="KPW90008.1"/>
    <property type="molecule type" value="Genomic_DNA"/>
</dbReference>
<comment type="caution">
    <text evidence="1">The sequence shown here is derived from an EMBL/GenBank/DDBJ whole genome shotgun (WGS) entry which is preliminary data.</text>
</comment>
<gene>
    <name evidence="1" type="ORF">ALO79_100866</name>
</gene>